<dbReference type="GeneID" id="80457727"/>
<dbReference type="PRINTS" id="PR00813">
    <property type="entry name" value="BCTERIALGSPG"/>
</dbReference>
<accession>E1SNB6</accession>
<keyword evidence="1" id="KW-0488">Methylation</keyword>
<keyword evidence="2" id="KW-0472">Membrane</keyword>
<reference evidence="3 4" key="1">
    <citation type="journal article" date="2010" name="Stand. Genomic Sci.">
        <title>Complete genome sequence of Ferrimonas balearica type strain (PAT).</title>
        <authorList>
            <person name="Nolan M."/>
            <person name="Sikorski J."/>
            <person name="Davenport K."/>
            <person name="Lucas S."/>
            <person name="Glavina Del Rio T."/>
            <person name="Tice H."/>
            <person name="Cheng J."/>
            <person name="Goodwin L."/>
            <person name="Pitluck S."/>
            <person name="Liolios K."/>
            <person name="Ivanova N."/>
            <person name="Mavromatis K."/>
            <person name="Ovchinnikova G."/>
            <person name="Pati A."/>
            <person name="Chen A."/>
            <person name="Palaniappan K."/>
            <person name="Land M."/>
            <person name="Hauser L."/>
            <person name="Chang Y."/>
            <person name="Jeffries C."/>
            <person name="Tapia R."/>
            <person name="Brettin T."/>
            <person name="Detter J."/>
            <person name="Han C."/>
            <person name="Yasawong M."/>
            <person name="Rohde M."/>
            <person name="Tindall B."/>
            <person name="Goker M."/>
            <person name="Woyke T."/>
            <person name="Bristow J."/>
            <person name="Eisen J."/>
            <person name="Markowitz V."/>
            <person name="Hugenholtz P."/>
            <person name="Kyrpides N."/>
            <person name="Klenk H."/>
            <person name="Lapidus A."/>
        </authorList>
    </citation>
    <scope>NUCLEOTIDE SEQUENCE [LARGE SCALE GENOMIC DNA]</scope>
    <source>
        <strain evidence="4">DSM 9799 / CCM 4581 / KCTC 23876 / PAT</strain>
    </source>
</reference>
<dbReference type="RefSeq" id="WP_013343921.1">
    <property type="nucleotide sequence ID" value="NC_014541.1"/>
</dbReference>
<dbReference type="Pfam" id="PF07963">
    <property type="entry name" value="N_methyl"/>
    <property type="match status" value="1"/>
</dbReference>
<dbReference type="HOGENOM" id="CLU_098637_0_1_6"/>
<protein>
    <submittedName>
        <fullName evidence="3">Pilin, putative</fullName>
    </submittedName>
</protein>
<gene>
    <name evidence="3" type="ordered locus">Fbal_0401</name>
</gene>
<dbReference type="eggNOG" id="COG2165">
    <property type="taxonomic scope" value="Bacteria"/>
</dbReference>
<evidence type="ECO:0000256" key="1">
    <source>
        <dbReference type="ARBA" id="ARBA00022481"/>
    </source>
</evidence>
<evidence type="ECO:0000313" key="4">
    <source>
        <dbReference type="Proteomes" id="UP000006683"/>
    </source>
</evidence>
<dbReference type="PROSITE" id="PS00409">
    <property type="entry name" value="PROKAR_NTER_METHYL"/>
    <property type="match status" value="1"/>
</dbReference>
<dbReference type="AlphaFoldDB" id="E1SNB6"/>
<feature type="transmembrane region" description="Helical" evidence="2">
    <location>
        <begin position="6"/>
        <end position="30"/>
    </location>
</feature>
<keyword evidence="2" id="KW-1133">Transmembrane helix</keyword>
<dbReference type="InterPro" id="IPR045584">
    <property type="entry name" value="Pilin-like"/>
</dbReference>
<dbReference type="Proteomes" id="UP000006683">
    <property type="component" value="Chromosome"/>
</dbReference>
<dbReference type="InterPro" id="IPR012902">
    <property type="entry name" value="N_methyl_site"/>
</dbReference>
<dbReference type="KEGG" id="fbl:Fbal_0401"/>
<dbReference type="InterPro" id="IPR000983">
    <property type="entry name" value="Bac_GSPG_pilin"/>
</dbReference>
<dbReference type="GO" id="GO:0015628">
    <property type="term" value="P:protein secretion by the type II secretion system"/>
    <property type="evidence" value="ECO:0007669"/>
    <property type="project" value="InterPro"/>
</dbReference>
<sequence length="170" mass="18517">MKRQGFTLVELVIVVVLLAILAAVALPRYLNLGDDAERSRFYATMAALESAVDLSHLCWQLRAGEGAVADLDCGGFDEVDFNESGYPVGVLEGGLVSINNDHDCLLVFDGIVDTDMKLWSPNDGRAPGVSRDEAQIQSDYVGNGRCRFTLLSDSNEQFEYHSNTGQVLAQ</sequence>
<organism evidence="3 4">
    <name type="scientific">Ferrimonas balearica (strain DSM 9799 / CCM 4581 / KCTC 23876 / PAT)</name>
    <dbReference type="NCBI Taxonomy" id="550540"/>
    <lineage>
        <taxon>Bacteria</taxon>
        <taxon>Pseudomonadati</taxon>
        <taxon>Pseudomonadota</taxon>
        <taxon>Gammaproteobacteria</taxon>
        <taxon>Alteromonadales</taxon>
        <taxon>Ferrimonadaceae</taxon>
        <taxon>Ferrimonas</taxon>
    </lineage>
</organism>
<dbReference type="OrthoDB" id="6197717at2"/>
<name>E1SNB6_FERBD</name>
<evidence type="ECO:0000313" key="3">
    <source>
        <dbReference type="EMBL" id="ADN74615.1"/>
    </source>
</evidence>
<proteinExistence type="predicted"/>
<evidence type="ECO:0000256" key="2">
    <source>
        <dbReference type="SAM" id="Phobius"/>
    </source>
</evidence>
<dbReference type="STRING" id="550540.Fbal_0401"/>
<dbReference type="NCBIfam" id="TIGR02532">
    <property type="entry name" value="IV_pilin_GFxxxE"/>
    <property type="match status" value="1"/>
</dbReference>
<dbReference type="EMBL" id="CP002209">
    <property type="protein sequence ID" value="ADN74615.1"/>
    <property type="molecule type" value="Genomic_DNA"/>
</dbReference>
<keyword evidence="2" id="KW-0812">Transmembrane</keyword>
<dbReference type="GO" id="GO:0015627">
    <property type="term" value="C:type II protein secretion system complex"/>
    <property type="evidence" value="ECO:0007669"/>
    <property type="project" value="InterPro"/>
</dbReference>
<keyword evidence="4" id="KW-1185">Reference proteome</keyword>
<dbReference type="Gene3D" id="3.30.700.10">
    <property type="entry name" value="Glycoprotein, Type 4 Pilin"/>
    <property type="match status" value="1"/>
</dbReference>
<dbReference type="SUPFAM" id="SSF54523">
    <property type="entry name" value="Pili subunits"/>
    <property type="match status" value="1"/>
</dbReference>